<keyword evidence="10" id="KW-1185">Reference proteome</keyword>
<dbReference type="PANTHER" id="PTHR11961">
    <property type="entry name" value="CYTOCHROME C"/>
    <property type="match status" value="1"/>
</dbReference>
<dbReference type="Proteomes" id="UP001205601">
    <property type="component" value="Unassembled WGS sequence"/>
</dbReference>
<feature type="signal peptide" evidence="7">
    <location>
        <begin position="1"/>
        <end position="20"/>
    </location>
</feature>
<evidence type="ECO:0000256" key="5">
    <source>
        <dbReference type="ARBA" id="ARBA00023004"/>
    </source>
</evidence>
<sequence>MKTILIAAFATLAAAAPALAEGDAAKGESEFKKCKACHMIVADDGTEIQKGGKTGPNLYGVVGRAAGAVEDFKYSEVMEEAGEKGLVWTEETLVAYLPDPTKFLEEFSGDDKGKSKMTFKLAKGAEDIAAYLASVAQ</sequence>
<keyword evidence="4" id="KW-0249">Electron transport</keyword>
<gene>
    <name evidence="9" type="ORF">N5I32_13440</name>
</gene>
<dbReference type="InterPro" id="IPR002327">
    <property type="entry name" value="Cyt_c_1A/1B"/>
</dbReference>
<evidence type="ECO:0000256" key="6">
    <source>
        <dbReference type="PROSITE-ProRule" id="PRU00433"/>
    </source>
</evidence>
<organism evidence="9 10">
    <name type="scientific">Albidovulum sediminis</name>
    <dbReference type="NCBI Taxonomy" id="3066345"/>
    <lineage>
        <taxon>Bacteria</taxon>
        <taxon>Pseudomonadati</taxon>
        <taxon>Pseudomonadota</taxon>
        <taxon>Alphaproteobacteria</taxon>
        <taxon>Rhodobacterales</taxon>
        <taxon>Paracoccaceae</taxon>
        <taxon>Albidovulum</taxon>
    </lineage>
</organism>
<name>A0ABT2NR04_9RHOB</name>
<feature type="domain" description="Cytochrome c" evidence="8">
    <location>
        <begin position="22"/>
        <end position="136"/>
    </location>
</feature>
<keyword evidence="3 6" id="KW-0479">Metal-binding</keyword>
<keyword evidence="1" id="KW-0813">Transport</keyword>
<accession>A0ABT2NR04</accession>
<comment type="caution">
    <text evidence="9">The sequence shown here is derived from an EMBL/GenBank/DDBJ whole genome shotgun (WGS) entry which is preliminary data.</text>
</comment>
<dbReference type="PROSITE" id="PS51007">
    <property type="entry name" value="CYTC"/>
    <property type="match status" value="1"/>
</dbReference>
<reference evidence="10" key="1">
    <citation type="submission" date="2023-07" db="EMBL/GenBank/DDBJ databases">
        <title>Defluviimonas sediminis sp. nov., isolated from mangrove sediment.</title>
        <authorList>
            <person name="Liu L."/>
            <person name="Li J."/>
            <person name="Huang Y."/>
            <person name="Pan J."/>
            <person name="Li M."/>
        </authorList>
    </citation>
    <scope>NUCLEOTIDE SEQUENCE [LARGE SCALE GENOMIC DNA]</scope>
    <source>
        <strain evidence="10">FT324</strain>
    </source>
</reference>
<evidence type="ECO:0000313" key="10">
    <source>
        <dbReference type="Proteomes" id="UP001205601"/>
    </source>
</evidence>
<dbReference type="RefSeq" id="WP_261496383.1">
    <property type="nucleotide sequence ID" value="NZ_JAOCQF010000002.1"/>
</dbReference>
<keyword evidence="5 6" id="KW-0408">Iron</keyword>
<evidence type="ECO:0000313" key="9">
    <source>
        <dbReference type="EMBL" id="MCT8330523.1"/>
    </source>
</evidence>
<evidence type="ECO:0000256" key="3">
    <source>
        <dbReference type="ARBA" id="ARBA00022723"/>
    </source>
</evidence>
<dbReference type="Gene3D" id="1.10.760.10">
    <property type="entry name" value="Cytochrome c-like domain"/>
    <property type="match status" value="1"/>
</dbReference>
<evidence type="ECO:0000256" key="4">
    <source>
        <dbReference type="ARBA" id="ARBA00022982"/>
    </source>
</evidence>
<dbReference type="SUPFAM" id="SSF46626">
    <property type="entry name" value="Cytochrome c"/>
    <property type="match status" value="1"/>
</dbReference>
<evidence type="ECO:0000259" key="8">
    <source>
        <dbReference type="PROSITE" id="PS51007"/>
    </source>
</evidence>
<dbReference type="EMBL" id="JAOCQF010000002">
    <property type="protein sequence ID" value="MCT8330523.1"/>
    <property type="molecule type" value="Genomic_DNA"/>
</dbReference>
<evidence type="ECO:0000256" key="2">
    <source>
        <dbReference type="ARBA" id="ARBA00022617"/>
    </source>
</evidence>
<dbReference type="InterPro" id="IPR009056">
    <property type="entry name" value="Cyt_c-like_dom"/>
</dbReference>
<dbReference type="InterPro" id="IPR036909">
    <property type="entry name" value="Cyt_c-like_dom_sf"/>
</dbReference>
<protein>
    <submittedName>
        <fullName evidence="9">Cytochrome C</fullName>
    </submittedName>
</protein>
<keyword evidence="2 6" id="KW-0349">Heme</keyword>
<evidence type="ECO:0000256" key="7">
    <source>
        <dbReference type="SAM" id="SignalP"/>
    </source>
</evidence>
<evidence type="ECO:0000256" key="1">
    <source>
        <dbReference type="ARBA" id="ARBA00022448"/>
    </source>
</evidence>
<feature type="chain" id="PRO_5047175745" evidence="7">
    <location>
        <begin position="21"/>
        <end position="137"/>
    </location>
</feature>
<keyword evidence="7" id="KW-0732">Signal</keyword>
<proteinExistence type="predicted"/>